<dbReference type="Proteomes" id="UP000077603">
    <property type="component" value="Chromosome"/>
</dbReference>
<dbReference type="InterPro" id="IPR025534">
    <property type="entry name" value="DUF4420"/>
</dbReference>
<evidence type="ECO:0000313" key="1">
    <source>
        <dbReference type="EMBL" id="ANF53531.1"/>
    </source>
</evidence>
<dbReference type="STRING" id="588932.DA69_01345"/>
<evidence type="ECO:0000313" key="2">
    <source>
        <dbReference type="Proteomes" id="UP000077603"/>
    </source>
</evidence>
<organism evidence="1 2">
    <name type="scientific">Brevundimonas naejangsanensis</name>
    <dbReference type="NCBI Taxonomy" id="588932"/>
    <lineage>
        <taxon>Bacteria</taxon>
        <taxon>Pseudomonadati</taxon>
        <taxon>Pseudomonadota</taxon>
        <taxon>Alphaproteobacteria</taxon>
        <taxon>Caulobacterales</taxon>
        <taxon>Caulobacteraceae</taxon>
        <taxon>Brevundimonas</taxon>
    </lineage>
</organism>
<proteinExistence type="predicted"/>
<gene>
    <name evidence="1" type="ORF">DA69_01345</name>
</gene>
<accession>A0A172Y2T7</accession>
<reference evidence="1 2" key="1">
    <citation type="journal article" date="2014" name="Genome Announc.">
        <title>Genome Sequence of a Promising Hydrogen-Producing Facultative Anaerobic Bacterium, Brevundimonas naejangsanensis Strain B1.</title>
        <authorList>
            <person name="Su H."/>
            <person name="Zhang T."/>
            <person name="Bao M."/>
            <person name="Jiang Y."/>
            <person name="Wang Y."/>
            <person name="Tan T."/>
        </authorList>
    </citation>
    <scope>NUCLEOTIDE SEQUENCE [LARGE SCALE GENOMIC DNA]</scope>
    <source>
        <strain evidence="1 2">B1</strain>
    </source>
</reference>
<dbReference type="AlphaFoldDB" id="A0A172Y2T7"/>
<name>A0A172Y2T7_9CAUL</name>
<dbReference type="Pfam" id="PF14390">
    <property type="entry name" value="DUF4420"/>
    <property type="match status" value="1"/>
</dbReference>
<protein>
    <recommendedName>
        <fullName evidence="3">PD-(D/E)XK motif protein</fullName>
    </recommendedName>
</protein>
<dbReference type="KEGG" id="bne:DA69_01345"/>
<keyword evidence="2" id="KW-1185">Reference proteome</keyword>
<sequence length="315" mass="34802">MGRPSEGLTLRRIDPLHPANFFWARDAHGRCALVLQVVGSATVDEARPRLNGIDIVEMVQTDDQHAFVLTLRREEDVELFHRLCEDIVEVSRHLDGDRAFLAATIRRAWKWHSLLRGAGRARLGPEEQQGLIGELLFLESLAGTISPKPALEAWRGPLDEPKDFVFGTRAVEVKARHAGKAAIKISSEHQLQQVIDQRLFLLVHALTPTLAEAGQAFTLDTLVARVRDALVAKDPSSEEGFEARLLAAGYSAEHDYGDRWWAWTSSSAFEVRDGFPCIDAAGLASGVASVSYWIGLDACTAFETPEAALLEMEQD</sequence>
<dbReference type="EMBL" id="CP015614">
    <property type="protein sequence ID" value="ANF53531.1"/>
    <property type="molecule type" value="Genomic_DNA"/>
</dbReference>
<evidence type="ECO:0008006" key="3">
    <source>
        <dbReference type="Google" id="ProtNLM"/>
    </source>
</evidence>
<dbReference type="eggNOG" id="ENOG502Z9WJ">
    <property type="taxonomic scope" value="Bacteria"/>
</dbReference>